<keyword evidence="2" id="KW-1185">Reference proteome</keyword>
<dbReference type="Gramene" id="Kaladp1222s0053.1.v1.1">
    <property type="protein sequence ID" value="Kaladp1222s0053.1.v1.1.CDS.1"/>
    <property type="gene ID" value="Kaladp1222s0053.v1.1"/>
</dbReference>
<evidence type="ECO:0000313" key="2">
    <source>
        <dbReference type="Proteomes" id="UP000594263"/>
    </source>
</evidence>
<name>A0A7N1A9U1_KALFE</name>
<proteinExistence type="predicted"/>
<dbReference type="OMA" id="REPHEFF"/>
<evidence type="ECO:0000313" key="1">
    <source>
        <dbReference type="EnsemblPlants" id="Kaladp1222s0053.1.v1.1.CDS.1"/>
    </source>
</evidence>
<organism evidence="1 2">
    <name type="scientific">Kalanchoe fedtschenkoi</name>
    <name type="common">Lavender scallops</name>
    <name type="synonym">South American air plant</name>
    <dbReference type="NCBI Taxonomy" id="63787"/>
    <lineage>
        <taxon>Eukaryota</taxon>
        <taxon>Viridiplantae</taxon>
        <taxon>Streptophyta</taxon>
        <taxon>Embryophyta</taxon>
        <taxon>Tracheophyta</taxon>
        <taxon>Spermatophyta</taxon>
        <taxon>Magnoliopsida</taxon>
        <taxon>eudicotyledons</taxon>
        <taxon>Gunneridae</taxon>
        <taxon>Pentapetalae</taxon>
        <taxon>Saxifragales</taxon>
        <taxon>Crassulaceae</taxon>
        <taxon>Kalanchoe</taxon>
    </lineage>
</organism>
<dbReference type="AlphaFoldDB" id="A0A7N1A9U1"/>
<dbReference type="Proteomes" id="UP000594263">
    <property type="component" value="Unplaced"/>
</dbReference>
<dbReference type="EnsemblPlants" id="Kaladp1222s0053.1.v1.1">
    <property type="protein sequence ID" value="Kaladp1222s0053.1.v1.1.CDS.1"/>
    <property type="gene ID" value="Kaladp1222s0053.v1.1"/>
</dbReference>
<reference evidence="1" key="1">
    <citation type="submission" date="2021-01" db="UniProtKB">
        <authorList>
            <consortium name="EnsemblPlants"/>
        </authorList>
    </citation>
    <scope>IDENTIFICATION</scope>
</reference>
<protein>
    <submittedName>
        <fullName evidence="1">Uncharacterized protein</fullName>
    </submittedName>
</protein>
<accession>A0A7N1A9U1</accession>
<sequence>MNPSPSVSISAIIRVTSSDFTEPMVFSASPSSVDDIFPSPFASKRLKMRSSCAFSSASPIFSVAVWSYQ</sequence>